<dbReference type="AlphaFoldDB" id="A0A239EP63"/>
<proteinExistence type="predicted"/>
<dbReference type="PANTHER" id="PTHR24421:SF10">
    <property type="entry name" value="NITRATE_NITRITE SENSOR PROTEIN NARQ"/>
    <property type="match status" value="1"/>
</dbReference>
<organism evidence="11 12">
    <name type="scientific">Ekhidna lutea</name>
    <dbReference type="NCBI Taxonomy" id="447679"/>
    <lineage>
        <taxon>Bacteria</taxon>
        <taxon>Pseudomonadati</taxon>
        <taxon>Bacteroidota</taxon>
        <taxon>Cytophagia</taxon>
        <taxon>Cytophagales</taxon>
        <taxon>Reichenbachiellaceae</taxon>
        <taxon>Ekhidna</taxon>
    </lineage>
</organism>
<accession>A0A239EP63</accession>
<feature type="domain" description="Histidine kinase" evidence="10">
    <location>
        <begin position="161"/>
        <end position="254"/>
    </location>
</feature>
<evidence type="ECO:0000313" key="11">
    <source>
        <dbReference type="EMBL" id="SNS46038.1"/>
    </source>
</evidence>
<dbReference type="InterPro" id="IPR050482">
    <property type="entry name" value="Sensor_HK_TwoCompSys"/>
</dbReference>
<evidence type="ECO:0000256" key="4">
    <source>
        <dbReference type="ARBA" id="ARBA00022679"/>
    </source>
</evidence>
<dbReference type="OrthoDB" id="9760839at2"/>
<keyword evidence="7" id="KW-0067">ATP-binding</keyword>
<dbReference type="SUPFAM" id="SSF55874">
    <property type="entry name" value="ATPase domain of HSP90 chaperone/DNA topoisomerase II/histidine kinase"/>
    <property type="match status" value="1"/>
</dbReference>
<feature type="transmembrane region" description="Helical" evidence="9">
    <location>
        <begin position="6"/>
        <end position="30"/>
    </location>
</feature>
<evidence type="ECO:0000256" key="7">
    <source>
        <dbReference type="ARBA" id="ARBA00022840"/>
    </source>
</evidence>
<dbReference type="InterPro" id="IPR005467">
    <property type="entry name" value="His_kinase_dom"/>
</dbReference>
<dbReference type="GO" id="GO:0016020">
    <property type="term" value="C:membrane"/>
    <property type="evidence" value="ECO:0007669"/>
    <property type="project" value="InterPro"/>
</dbReference>
<keyword evidence="5" id="KW-0547">Nucleotide-binding</keyword>
<dbReference type="PANTHER" id="PTHR24421">
    <property type="entry name" value="NITRATE/NITRITE SENSOR PROTEIN NARX-RELATED"/>
    <property type="match status" value="1"/>
</dbReference>
<keyword evidence="9" id="KW-0812">Transmembrane</keyword>
<dbReference type="InterPro" id="IPR011712">
    <property type="entry name" value="Sig_transdc_His_kin_sub3_dim/P"/>
</dbReference>
<evidence type="ECO:0000256" key="3">
    <source>
        <dbReference type="ARBA" id="ARBA00022553"/>
    </source>
</evidence>
<evidence type="ECO:0000256" key="2">
    <source>
        <dbReference type="ARBA" id="ARBA00012438"/>
    </source>
</evidence>
<keyword evidence="8" id="KW-0902">Two-component regulatory system</keyword>
<dbReference type="InterPro" id="IPR003594">
    <property type="entry name" value="HATPase_dom"/>
</dbReference>
<dbReference type="Pfam" id="PF07730">
    <property type="entry name" value="HisKA_3"/>
    <property type="match status" value="1"/>
</dbReference>
<dbReference type="Gene3D" id="1.20.5.1930">
    <property type="match status" value="1"/>
</dbReference>
<dbReference type="GO" id="GO:0046983">
    <property type="term" value="F:protein dimerization activity"/>
    <property type="evidence" value="ECO:0007669"/>
    <property type="project" value="InterPro"/>
</dbReference>
<evidence type="ECO:0000256" key="9">
    <source>
        <dbReference type="SAM" id="Phobius"/>
    </source>
</evidence>
<evidence type="ECO:0000256" key="5">
    <source>
        <dbReference type="ARBA" id="ARBA00022741"/>
    </source>
</evidence>
<dbReference type="Gene3D" id="3.30.565.10">
    <property type="entry name" value="Histidine kinase-like ATPase, C-terminal domain"/>
    <property type="match status" value="1"/>
</dbReference>
<reference evidence="11 12" key="1">
    <citation type="submission" date="2017-06" db="EMBL/GenBank/DDBJ databases">
        <authorList>
            <person name="Kim H.J."/>
            <person name="Triplett B.A."/>
        </authorList>
    </citation>
    <scope>NUCLEOTIDE SEQUENCE [LARGE SCALE GENOMIC DNA]</scope>
    <source>
        <strain evidence="11 12">DSM 19307</strain>
    </source>
</reference>
<protein>
    <recommendedName>
        <fullName evidence="2">histidine kinase</fullName>
        <ecNumber evidence="2">2.7.13.3</ecNumber>
    </recommendedName>
</protein>
<keyword evidence="9" id="KW-1133">Transmembrane helix</keyword>
<dbReference type="SMART" id="SM00387">
    <property type="entry name" value="HATPase_c"/>
    <property type="match status" value="1"/>
</dbReference>
<evidence type="ECO:0000259" key="10">
    <source>
        <dbReference type="PROSITE" id="PS50109"/>
    </source>
</evidence>
<evidence type="ECO:0000256" key="1">
    <source>
        <dbReference type="ARBA" id="ARBA00000085"/>
    </source>
</evidence>
<keyword evidence="6 11" id="KW-0418">Kinase</keyword>
<comment type="catalytic activity">
    <reaction evidence="1">
        <text>ATP + protein L-histidine = ADP + protein N-phospho-L-histidine.</text>
        <dbReference type="EC" id="2.7.13.3"/>
    </reaction>
</comment>
<dbReference type="Proteomes" id="UP000198393">
    <property type="component" value="Unassembled WGS sequence"/>
</dbReference>
<dbReference type="GO" id="GO:0005524">
    <property type="term" value="F:ATP binding"/>
    <property type="evidence" value="ECO:0007669"/>
    <property type="project" value="UniProtKB-KW"/>
</dbReference>
<keyword evidence="4" id="KW-0808">Transferase</keyword>
<dbReference type="EC" id="2.7.13.3" evidence="2"/>
<dbReference type="CDD" id="cd16917">
    <property type="entry name" value="HATPase_UhpB-NarQ-NarX-like"/>
    <property type="match status" value="1"/>
</dbReference>
<keyword evidence="12" id="KW-1185">Reference proteome</keyword>
<dbReference type="EMBL" id="FZPD01000001">
    <property type="protein sequence ID" value="SNS46038.1"/>
    <property type="molecule type" value="Genomic_DNA"/>
</dbReference>
<evidence type="ECO:0000256" key="8">
    <source>
        <dbReference type="ARBA" id="ARBA00023012"/>
    </source>
</evidence>
<dbReference type="RefSeq" id="WP_089355019.1">
    <property type="nucleotide sequence ID" value="NZ_FZPD01000001.1"/>
</dbReference>
<dbReference type="Pfam" id="PF02518">
    <property type="entry name" value="HATPase_c"/>
    <property type="match status" value="1"/>
</dbReference>
<evidence type="ECO:0000313" key="12">
    <source>
        <dbReference type="Proteomes" id="UP000198393"/>
    </source>
</evidence>
<dbReference type="PROSITE" id="PS50109">
    <property type="entry name" value="HIS_KIN"/>
    <property type="match status" value="1"/>
</dbReference>
<name>A0A239EP63_EKHLU</name>
<gene>
    <name evidence="11" type="ORF">SAMN05421640_0240</name>
</gene>
<sequence length="255" mass="28470">MESKVILLVIIGTIGVMLMAFSVVFFVLLYRRKVLENQLEMQEVKTKHQEEMLNATLKSQEAERNRLGTELHDSVGAMLSSIKLNLQVTKKKEGVVSLEPILGHLDETISQVRSISHQMMPIILKKYGLKHAVEDLFEKISSDEITASIIEWGEQKLAHEDSLMLFRIVQELANNSLKHANANKIEISLTNDRGTIHICYRDNGVGFPEDVLKNSNGMGLLNIKNRAQAIHAGVSFSNSDTGGAKVDLVIEHSID</sequence>
<evidence type="ECO:0000256" key="6">
    <source>
        <dbReference type="ARBA" id="ARBA00022777"/>
    </source>
</evidence>
<keyword evidence="3" id="KW-0597">Phosphoprotein</keyword>
<keyword evidence="9" id="KW-0472">Membrane</keyword>
<dbReference type="InterPro" id="IPR036890">
    <property type="entry name" value="HATPase_C_sf"/>
</dbReference>
<dbReference type="GO" id="GO:0000155">
    <property type="term" value="F:phosphorelay sensor kinase activity"/>
    <property type="evidence" value="ECO:0007669"/>
    <property type="project" value="InterPro"/>
</dbReference>